<dbReference type="AlphaFoldDB" id="A0A0F9J7Z2"/>
<dbReference type="EMBL" id="LAZR01010637">
    <property type="protein sequence ID" value="KKM65909.1"/>
    <property type="molecule type" value="Genomic_DNA"/>
</dbReference>
<comment type="caution">
    <text evidence="1">The sequence shown here is derived from an EMBL/GenBank/DDBJ whole genome shotgun (WGS) entry which is preliminary data.</text>
</comment>
<protein>
    <submittedName>
        <fullName evidence="1">Uncharacterized protein</fullName>
    </submittedName>
</protein>
<accession>A0A0F9J7Z2</accession>
<evidence type="ECO:0000313" key="1">
    <source>
        <dbReference type="EMBL" id="KKM65909.1"/>
    </source>
</evidence>
<reference evidence="1" key="1">
    <citation type="journal article" date="2015" name="Nature">
        <title>Complex archaea that bridge the gap between prokaryotes and eukaryotes.</title>
        <authorList>
            <person name="Spang A."/>
            <person name="Saw J.H."/>
            <person name="Jorgensen S.L."/>
            <person name="Zaremba-Niedzwiedzka K."/>
            <person name="Martijn J."/>
            <person name="Lind A.E."/>
            <person name="van Eijk R."/>
            <person name="Schleper C."/>
            <person name="Guy L."/>
            <person name="Ettema T.J."/>
        </authorList>
    </citation>
    <scope>NUCLEOTIDE SEQUENCE</scope>
</reference>
<proteinExistence type="predicted"/>
<gene>
    <name evidence="1" type="ORF">LCGC14_1486510</name>
</gene>
<name>A0A0F9J7Z2_9ZZZZ</name>
<sequence>MKRTKSKHIQPTLFMLRDLRTGEEEFKQVDRKTYKMAARKSSEAGVPIRTGVHYIPGRAVKTLTIMEKR</sequence>
<organism evidence="1">
    <name type="scientific">marine sediment metagenome</name>
    <dbReference type="NCBI Taxonomy" id="412755"/>
    <lineage>
        <taxon>unclassified sequences</taxon>
        <taxon>metagenomes</taxon>
        <taxon>ecological metagenomes</taxon>
    </lineage>
</organism>